<reference evidence="2 3" key="1">
    <citation type="submission" date="2020-01" db="EMBL/GenBank/DDBJ databases">
        <title>Jiella pacifica sp. nov.</title>
        <authorList>
            <person name="Xue Z."/>
            <person name="Zhu S."/>
            <person name="Chen J."/>
            <person name="Yang J."/>
        </authorList>
    </citation>
    <scope>NUCLEOTIDE SEQUENCE [LARGE SCALE GENOMIC DNA]</scope>
    <source>
        <strain evidence="2 3">40Bstr34</strain>
    </source>
</reference>
<feature type="signal peptide" evidence="1">
    <location>
        <begin position="1"/>
        <end position="22"/>
    </location>
</feature>
<accession>A0A6N9TCN1</accession>
<gene>
    <name evidence="2" type="ORF">GTK09_25920</name>
</gene>
<protein>
    <submittedName>
        <fullName evidence="2">Copper chaperone PCu(A)C</fullName>
    </submittedName>
</protein>
<sequence length="170" mass="18310">MFALWRCVIPACIFVVPSGFKADADAVGPNFSDKLVVEHAEILLPASSNDTFLEGFLVIWNGTGESTRITEIRSDVFSKIELVQTVRTRSGLRTDVQASLLVPAHAELLMRPGGVYLLIDPGSKPPRVGGQVNMEIFYADGASETIVAQVSAAGTVLEDHHHGMPPTKPL</sequence>
<feature type="chain" id="PRO_5026906878" evidence="1">
    <location>
        <begin position="23"/>
        <end position="170"/>
    </location>
</feature>
<proteinExistence type="predicted"/>
<comment type="caution">
    <text evidence="2">The sequence shown here is derived from an EMBL/GenBank/DDBJ whole genome shotgun (WGS) entry which is preliminary data.</text>
</comment>
<dbReference type="InterPro" id="IPR036182">
    <property type="entry name" value="PCuAC_sf"/>
</dbReference>
<evidence type="ECO:0000313" key="3">
    <source>
        <dbReference type="Proteomes" id="UP000469011"/>
    </source>
</evidence>
<evidence type="ECO:0000313" key="2">
    <source>
        <dbReference type="EMBL" id="NDW07846.1"/>
    </source>
</evidence>
<evidence type="ECO:0000256" key="1">
    <source>
        <dbReference type="SAM" id="SignalP"/>
    </source>
</evidence>
<dbReference type="SUPFAM" id="SSF110087">
    <property type="entry name" value="DR1885-like metal-binding protein"/>
    <property type="match status" value="1"/>
</dbReference>
<dbReference type="Pfam" id="PF04314">
    <property type="entry name" value="PCuAC"/>
    <property type="match status" value="1"/>
</dbReference>
<keyword evidence="1" id="KW-0732">Signal</keyword>
<dbReference type="EMBL" id="JAAAMG010000041">
    <property type="protein sequence ID" value="NDW07846.1"/>
    <property type="molecule type" value="Genomic_DNA"/>
</dbReference>
<dbReference type="Gene3D" id="2.60.40.1890">
    <property type="entry name" value="PCu(A)C copper chaperone"/>
    <property type="match status" value="1"/>
</dbReference>
<dbReference type="InterPro" id="IPR007410">
    <property type="entry name" value="LpqE-like"/>
</dbReference>
<dbReference type="Proteomes" id="UP000469011">
    <property type="component" value="Unassembled WGS sequence"/>
</dbReference>
<dbReference type="AlphaFoldDB" id="A0A6N9TCN1"/>
<name>A0A6N9TCN1_9HYPH</name>
<dbReference type="RefSeq" id="WP_163466302.1">
    <property type="nucleotide sequence ID" value="NZ_JAAAMG010000041.1"/>
</dbReference>
<keyword evidence="3" id="KW-1185">Reference proteome</keyword>
<organism evidence="2 3">
    <name type="scientific">Jiella pacifica</name>
    <dbReference type="NCBI Taxonomy" id="2696469"/>
    <lineage>
        <taxon>Bacteria</taxon>
        <taxon>Pseudomonadati</taxon>
        <taxon>Pseudomonadota</taxon>
        <taxon>Alphaproteobacteria</taxon>
        <taxon>Hyphomicrobiales</taxon>
        <taxon>Aurantimonadaceae</taxon>
        <taxon>Jiella</taxon>
    </lineage>
</organism>